<evidence type="ECO:0000256" key="5">
    <source>
        <dbReference type="ARBA" id="ARBA00022801"/>
    </source>
</evidence>
<evidence type="ECO:0000256" key="10">
    <source>
        <dbReference type="PIRSR" id="PIRSR639383-3"/>
    </source>
</evidence>
<dbReference type="InterPro" id="IPR011146">
    <property type="entry name" value="HIT-like"/>
</dbReference>
<dbReference type="GO" id="GO:0000166">
    <property type="term" value="F:nucleotide binding"/>
    <property type="evidence" value="ECO:0007669"/>
    <property type="project" value="UniProtKB-KW"/>
</dbReference>
<dbReference type="FunFam" id="3.30.428.10:FF:000011">
    <property type="entry name" value="Fragile histidine triad"/>
    <property type="match status" value="1"/>
</dbReference>
<evidence type="ECO:0000256" key="8">
    <source>
        <dbReference type="PIRSR" id="PIRSR639383-1"/>
    </source>
</evidence>
<dbReference type="AlphaFoldDB" id="A0AAV5R603"/>
<proteinExistence type="predicted"/>
<reference evidence="14 15" key="1">
    <citation type="journal article" date="2023" name="Elife">
        <title>Identification of key yeast species and microbe-microbe interactions impacting larval growth of Drosophila in the wild.</title>
        <authorList>
            <person name="Mure A."/>
            <person name="Sugiura Y."/>
            <person name="Maeda R."/>
            <person name="Honda K."/>
            <person name="Sakurai N."/>
            <person name="Takahashi Y."/>
            <person name="Watada M."/>
            <person name="Katoh T."/>
            <person name="Gotoh A."/>
            <person name="Gotoh Y."/>
            <person name="Taniguchi I."/>
            <person name="Nakamura K."/>
            <person name="Hayashi T."/>
            <person name="Katayama T."/>
            <person name="Uemura T."/>
            <person name="Hattori Y."/>
        </authorList>
    </citation>
    <scope>NUCLEOTIDE SEQUENCE [LARGE SCALE GENOMIC DNA]</scope>
    <source>
        <strain evidence="14 15">PK-24</strain>
    </source>
</reference>
<evidence type="ECO:0000256" key="9">
    <source>
        <dbReference type="PIRSR" id="PIRSR639383-2"/>
    </source>
</evidence>
<keyword evidence="4 12" id="KW-0547">Nucleotide-binding</keyword>
<feature type="binding site" evidence="9">
    <location>
        <begin position="88"/>
        <end position="91"/>
    </location>
    <ligand>
        <name>substrate</name>
    </ligand>
</feature>
<dbReference type="Pfam" id="PF01230">
    <property type="entry name" value="HIT"/>
    <property type="match status" value="1"/>
</dbReference>
<evidence type="ECO:0000256" key="7">
    <source>
        <dbReference type="ARBA" id="ARBA00047780"/>
    </source>
</evidence>
<evidence type="ECO:0000256" key="12">
    <source>
        <dbReference type="RuleBase" id="RU366076"/>
    </source>
</evidence>
<dbReference type="Gene3D" id="3.30.428.10">
    <property type="entry name" value="HIT-like"/>
    <property type="match status" value="1"/>
</dbReference>
<dbReference type="InterPro" id="IPR051884">
    <property type="entry name" value="Bis(5'-adenosyl)-TPase_reg"/>
</dbReference>
<feature type="binding site" evidence="9">
    <location>
        <position position="82"/>
    </location>
    <ligand>
        <name>substrate</name>
    </ligand>
</feature>
<evidence type="ECO:0000256" key="2">
    <source>
        <dbReference type="ARBA" id="ARBA00012377"/>
    </source>
</evidence>
<dbReference type="InterPro" id="IPR039383">
    <property type="entry name" value="FHIT"/>
</dbReference>
<name>A0AAV5R603_PICKL</name>
<keyword evidence="15" id="KW-1185">Reference proteome</keyword>
<evidence type="ECO:0000256" key="3">
    <source>
        <dbReference type="ARBA" id="ARBA00014605"/>
    </source>
</evidence>
<evidence type="ECO:0000256" key="4">
    <source>
        <dbReference type="ARBA" id="ARBA00022741"/>
    </source>
</evidence>
<feature type="binding site" evidence="9">
    <location>
        <position position="97"/>
    </location>
    <ligand>
        <name>substrate</name>
    </ligand>
</feature>
<feature type="binding site" evidence="9">
    <location>
        <position position="26"/>
    </location>
    <ligand>
        <name>substrate</name>
    </ligand>
</feature>
<comment type="catalytic activity">
    <reaction evidence="7 12">
        <text>P(1),P(3)-bis(5'-adenosyl) triphosphate + H2O = AMP + ADP + 2 H(+)</text>
        <dbReference type="Rhea" id="RHEA:13893"/>
        <dbReference type="ChEBI" id="CHEBI:15377"/>
        <dbReference type="ChEBI" id="CHEBI:15378"/>
        <dbReference type="ChEBI" id="CHEBI:58529"/>
        <dbReference type="ChEBI" id="CHEBI:456215"/>
        <dbReference type="ChEBI" id="CHEBI:456216"/>
        <dbReference type="EC" id="3.6.1.29"/>
    </reaction>
</comment>
<protein>
    <recommendedName>
        <fullName evidence="3 12">Bis(5'-adenosyl)-triphosphatase</fullName>
        <ecNumber evidence="2 12">3.6.1.29</ecNumber>
    </recommendedName>
</protein>
<dbReference type="PANTHER" id="PTHR46243">
    <property type="entry name" value="BIS(5'-ADENOSYL)-TRIPHOSPHATASE"/>
    <property type="match status" value="1"/>
</dbReference>
<accession>A0AAV5R603</accession>
<dbReference type="InterPro" id="IPR036265">
    <property type="entry name" value="HIT-like_sf"/>
</dbReference>
<feature type="domain" description="HIT" evidence="13">
    <location>
        <begin position="1"/>
        <end position="112"/>
    </location>
</feature>
<evidence type="ECO:0000256" key="6">
    <source>
        <dbReference type="ARBA" id="ARBA00025241"/>
    </source>
</evidence>
<organism evidence="14 15">
    <name type="scientific">Pichia kluyveri</name>
    <name type="common">Yeast</name>
    <dbReference type="NCBI Taxonomy" id="36015"/>
    <lineage>
        <taxon>Eukaryota</taxon>
        <taxon>Fungi</taxon>
        <taxon>Dikarya</taxon>
        <taxon>Ascomycota</taxon>
        <taxon>Saccharomycotina</taxon>
        <taxon>Pichiomycetes</taxon>
        <taxon>Pichiales</taxon>
        <taxon>Pichiaceae</taxon>
        <taxon>Pichia</taxon>
    </lineage>
</organism>
<evidence type="ECO:0000313" key="14">
    <source>
        <dbReference type="EMBL" id="GMM46951.1"/>
    </source>
</evidence>
<dbReference type="SUPFAM" id="SSF54197">
    <property type="entry name" value="HIT-like"/>
    <property type="match status" value="1"/>
</dbReference>
<dbReference type="PANTHER" id="PTHR46243:SF1">
    <property type="entry name" value="BIS(5'-ADENOSYL)-TRIPHOSPHATASE"/>
    <property type="match status" value="1"/>
</dbReference>
<dbReference type="CDD" id="cd01275">
    <property type="entry name" value="FHIT"/>
    <property type="match status" value="1"/>
</dbReference>
<comment type="caution">
    <text evidence="14">The sequence shown here is derived from an EMBL/GenBank/DDBJ whole genome shotgun (WGS) entry which is preliminary data.</text>
</comment>
<comment type="function">
    <text evidence="6">Cleaves A-5'-PPP-5'A to yield AMP and ADP. Can cleave all dinucleoside polyphosphates, provided the phosphate chain contains at least 3 phosphates and that 1 of the 2 bases composing the nucleotide is a purine. Is most effective on dinucleoside triphosphates. Negatively regulates intracellular dinucleoside polyphosphate levels, which elevate following heat shock.</text>
</comment>
<evidence type="ECO:0000256" key="11">
    <source>
        <dbReference type="PROSITE-ProRule" id="PRU00464"/>
    </source>
</evidence>
<dbReference type="EMBL" id="BTGB01000005">
    <property type="protein sequence ID" value="GMM46951.1"/>
    <property type="molecule type" value="Genomic_DNA"/>
</dbReference>
<dbReference type="PROSITE" id="PS51084">
    <property type="entry name" value="HIT_2"/>
    <property type="match status" value="1"/>
</dbReference>
<feature type="active site" description="Tele-AMP-histidine intermediate" evidence="8">
    <location>
        <position position="95"/>
    </location>
</feature>
<feature type="site" description="Important for induction of apoptosis" evidence="10">
    <location>
        <position position="112"/>
    </location>
</feature>
<dbReference type="Proteomes" id="UP001378960">
    <property type="component" value="Unassembled WGS sequence"/>
</dbReference>
<dbReference type="EC" id="3.6.1.29" evidence="2 12"/>
<keyword evidence="5 12" id="KW-0378">Hydrolase</keyword>
<dbReference type="GO" id="GO:0047710">
    <property type="term" value="F:bis(5'-adenosyl)-triphosphatase activity"/>
    <property type="evidence" value="ECO:0007669"/>
    <property type="project" value="UniProtKB-UniRule"/>
</dbReference>
<gene>
    <name evidence="14" type="ORF">DAPK24_035260</name>
</gene>
<evidence type="ECO:0000256" key="1">
    <source>
        <dbReference type="ARBA" id="ARBA00001936"/>
    </source>
</evidence>
<comment type="cofactor">
    <cofactor evidence="1 12">
        <name>Mn(2+)</name>
        <dbReference type="ChEBI" id="CHEBI:29035"/>
    </cofactor>
</comment>
<evidence type="ECO:0000313" key="15">
    <source>
        <dbReference type="Proteomes" id="UP001378960"/>
    </source>
</evidence>
<evidence type="ECO:0000259" key="13">
    <source>
        <dbReference type="PROSITE" id="PS51084"/>
    </source>
</evidence>
<feature type="short sequence motif" description="Histidine triad motif" evidence="11">
    <location>
        <begin position="93"/>
        <end position="97"/>
    </location>
</feature>
<sequence length="166" mass="19356">MTIFFSTFNVSKQVFYKTQYSYALVNLKPIVPGHILIVPLRKVPRLSELTIEETNDFFQTVKFISSKIEKIYSCDSLNIAIQDGIAAGQSVPHLHCHIIPRYLKDGYGDGIYNLLQESEGYMLKNMNNWWKEVCEPMETDDSKRHERTMEVMENEAKWLSDEIIKE</sequence>